<feature type="transmembrane region" description="Helical" evidence="1">
    <location>
        <begin position="6"/>
        <end position="28"/>
    </location>
</feature>
<organism evidence="2 3">
    <name type="scientific">Roseiconus nitratireducens</name>
    <dbReference type="NCBI Taxonomy" id="2605748"/>
    <lineage>
        <taxon>Bacteria</taxon>
        <taxon>Pseudomonadati</taxon>
        <taxon>Planctomycetota</taxon>
        <taxon>Planctomycetia</taxon>
        <taxon>Pirellulales</taxon>
        <taxon>Pirellulaceae</taxon>
        <taxon>Roseiconus</taxon>
    </lineage>
</organism>
<keyword evidence="1" id="KW-0472">Membrane</keyword>
<comment type="caution">
    <text evidence="2">The sequence shown here is derived from an EMBL/GenBank/DDBJ whole genome shotgun (WGS) entry which is preliminary data.</text>
</comment>
<reference evidence="2 3" key="1">
    <citation type="submission" date="2019-08" db="EMBL/GenBank/DDBJ databases">
        <authorList>
            <person name="Dhanesh K."/>
            <person name="Kumar G."/>
            <person name="Sasikala C."/>
            <person name="Venkata Ramana C."/>
        </authorList>
    </citation>
    <scope>NUCLEOTIDE SEQUENCE [LARGE SCALE GENOMIC DNA]</scope>
    <source>
        <strain evidence="2 3">JC645</strain>
    </source>
</reference>
<dbReference type="EMBL" id="VWOX01000002">
    <property type="protein sequence ID" value="KAA5546002.1"/>
    <property type="molecule type" value="Genomic_DNA"/>
</dbReference>
<protein>
    <submittedName>
        <fullName evidence="2">Uncharacterized protein</fullName>
    </submittedName>
</protein>
<keyword evidence="3" id="KW-1185">Reference proteome</keyword>
<sequence>MLVIGTFVAAAGAGVGLFGGLLGVRLFNQLSDASLSDKQIASYGPWQRALVIGLLTSIVTMMVLSAGGREITEGLVGLACLGVSFVSAAVYILVSLTLFAKYGPAILEAGEISLAATIVLTAFLTVCGLLWITLVLLGGCVLLAGTVLNGIWIYRQR</sequence>
<dbReference type="RefSeq" id="WP_150074967.1">
    <property type="nucleotide sequence ID" value="NZ_VWOX01000002.1"/>
</dbReference>
<feature type="transmembrane region" description="Helical" evidence="1">
    <location>
        <begin position="130"/>
        <end position="154"/>
    </location>
</feature>
<feature type="transmembrane region" description="Helical" evidence="1">
    <location>
        <begin position="74"/>
        <end position="94"/>
    </location>
</feature>
<dbReference type="Proteomes" id="UP000324479">
    <property type="component" value="Unassembled WGS sequence"/>
</dbReference>
<evidence type="ECO:0000313" key="2">
    <source>
        <dbReference type="EMBL" id="KAA5546002.1"/>
    </source>
</evidence>
<gene>
    <name evidence="2" type="ORF">FYK55_03585</name>
</gene>
<accession>A0A5M6DIG5</accession>
<evidence type="ECO:0000313" key="3">
    <source>
        <dbReference type="Proteomes" id="UP000324479"/>
    </source>
</evidence>
<keyword evidence="1" id="KW-1133">Transmembrane helix</keyword>
<proteinExistence type="predicted"/>
<feature type="transmembrane region" description="Helical" evidence="1">
    <location>
        <begin position="49"/>
        <end position="68"/>
    </location>
</feature>
<dbReference type="AlphaFoldDB" id="A0A5M6DIG5"/>
<name>A0A5M6DIG5_9BACT</name>
<keyword evidence="1" id="KW-0812">Transmembrane</keyword>
<evidence type="ECO:0000256" key="1">
    <source>
        <dbReference type="SAM" id="Phobius"/>
    </source>
</evidence>